<evidence type="ECO:0000256" key="2">
    <source>
        <dbReference type="ARBA" id="ARBA00022748"/>
    </source>
</evidence>
<name>A0A521FZS4_9BACT</name>
<dbReference type="Gene3D" id="3.40.30.10">
    <property type="entry name" value="Glutaredoxin"/>
    <property type="match status" value="1"/>
</dbReference>
<gene>
    <name evidence="6" type="ORF">CDV28_13320</name>
</gene>
<dbReference type="InterPro" id="IPR013740">
    <property type="entry name" value="Redoxin"/>
</dbReference>
<evidence type="ECO:0000256" key="4">
    <source>
        <dbReference type="SAM" id="SignalP"/>
    </source>
</evidence>
<evidence type="ECO:0000256" key="1">
    <source>
        <dbReference type="ARBA" id="ARBA00004196"/>
    </source>
</evidence>
<dbReference type="Pfam" id="PF08534">
    <property type="entry name" value="Redoxin"/>
    <property type="match status" value="1"/>
</dbReference>
<feature type="domain" description="Thioredoxin" evidence="5">
    <location>
        <begin position="22"/>
        <end position="162"/>
    </location>
</feature>
<dbReference type="SUPFAM" id="SSF52833">
    <property type="entry name" value="Thioredoxin-like"/>
    <property type="match status" value="1"/>
</dbReference>
<protein>
    <submittedName>
        <fullName evidence="6">Peroxiredoxin</fullName>
    </submittedName>
</protein>
<dbReference type="PROSITE" id="PS00194">
    <property type="entry name" value="THIOREDOXIN_1"/>
    <property type="match status" value="1"/>
</dbReference>
<evidence type="ECO:0000259" key="5">
    <source>
        <dbReference type="PROSITE" id="PS51352"/>
    </source>
</evidence>
<dbReference type="PANTHER" id="PTHR42852">
    <property type="entry name" value="THIOL:DISULFIDE INTERCHANGE PROTEIN DSBE"/>
    <property type="match status" value="1"/>
</dbReference>
<dbReference type="InterPro" id="IPR013766">
    <property type="entry name" value="Thioredoxin_domain"/>
</dbReference>
<dbReference type="InterPro" id="IPR050553">
    <property type="entry name" value="Thioredoxin_ResA/DsbE_sf"/>
</dbReference>
<feature type="signal peptide" evidence="4">
    <location>
        <begin position="1"/>
        <end position="23"/>
    </location>
</feature>
<dbReference type="AlphaFoldDB" id="A0A521FZS4"/>
<dbReference type="InterPro" id="IPR036249">
    <property type="entry name" value="Thioredoxin-like_sf"/>
</dbReference>
<dbReference type="PROSITE" id="PS51352">
    <property type="entry name" value="THIOREDOXIN_2"/>
    <property type="match status" value="1"/>
</dbReference>
<dbReference type="Proteomes" id="UP000316238">
    <property type="component" value="Unassembled WGS sequence"/>
</dbReference>
<keyword evidence="2" id="KW-0201">Cytochrome c-type biogenesis</keyword>
<reference evidence="6" key="1">
    <citation type="submission" date="2017-07" db="EMBL/GenBank/DDBJ databases">
        <title>The cable genome - Insights into the physiology and evolution of filamentous bacteria capable of sulfide oxidation via long distance electron transfer.</title>
        <authorList>
            <person name="Thorup C."/>
            <person name="Bjerg J.T."/>
            <person name="Schreiber L."/>
            <person name="Nielsen L.P."/>
            <person name="Kjeldsen K.U."/>
            <person name="Boesen T."/>
            <person name="Boggild A."/>
            <person name="Meysman F."/>
            <person name="Geelhoed J."/>
            <person name="Schramm A."/>
        </authorList>
    </citation>
    <scope>NUCLEOTIDE SEQUENCE [LARGE SCALE GENOMIC DNA]</scope>
    <source>
        <strain evidence="6">GS</strain>
    </source>
</reference>
<keyword evidence="3" id="KW-0676">Redox-active center</keyword>
<keyword evidence="7" id="KW-1185">Reference proteome</keyword>
<evidence type="ECO:0000313" key="7">
    <source>
        <dbReference type="Proteomes" id="UP000316238"/>
    </source>
</evidence>
<sequence>MIRIKMVALAALLLLLSGSATLAADKAMPTFSLPSVADAKKVNSDDFKNKVLLVSFFATWCPPCREEIPDFITLQTELGSKGFSVLGVSVDEGGVESVKQLVEQTKINYPVVMADEDLLTGFGGISGVPTSFLVNKKGNVVKFYPGYVPHDTLRNDIEQVVKEN</sequence>
<dbReference type="CDD" id="cd02966">
    <property type="entry name" value="TlpA_like_family"/>
    <property type="match status" value="1"/>
</dbReference>
<dbReference type="GO" id="GO:0016491">
    <property type="term" value="F:oxidoreductase activity"/>
    <property type="evidence" value="ECO:0007669"/>
    <property type="project" value="InterPro"/>
</dbReference>
<dbReference type="EMBL" id="NQJD01000033">
    <property type="protein sequence ID" value="TAA74269.1"/>
    <property type="molecule type" value="Genomic_DNA"/>
</dbReference>
<accession>A0A521FZS4</accession>
<organism evidence="6 7">
    <name type="scientific">Candidatus Electronema aureum</name>
    <dbReference type="NCBI Taxonomy" id="2005002"/>
    <lineage>
        <taxon>Bacteria</taxon>
        <taxon>Pseudomonadati</taxon>
        <taxon>Thermodesulfobacteriota</taxon>
        <taxon>Desulfobulbia</taxon>
        <taxon>Desulfobulbales</taxon>
        <taxon>Desulfobulbaceae</taxon>
        <taxon>Candidatus Electronema</taxon>
    </lineage>
</organism>
<dbReference type="PANTHER" id="PTHR42852:SF18">
    <property type="entry name" value="CHROMOSOME UNDETERMINED SCAFFOLD_47, WHOLE GENOME SHOTGUN SEQUENCE"/>
    <property type="match status" value="1"/>
</dbReference>
<comment type="caution">
    <text evidence="6">The sequence shown here is derived from an EMBL/GenBank/DDBJ whole genome shotgun (WGS) entry which is preliminary data.</text>
</comment>
<dbReference type="GO" id="GO:0017004">
    <property type="term" value="P:cytochrome complex assembly"/>
    <property type="evidence" value="ECO:0007669"/>
    <property type="project" value="UniProtKB-KW"/>
</dbReference>
<dbReference type="InterPro" id="IPR017937">
    <property type="entry name" value="Thioredoxin_CS"/>
</dbReference>
<evidence type="ECO:0000256" key="3">
    <source>
        <dbReference type="ARBA" id="ARBA00023284"/>
    </source>
</evidence>
<evidence type="ECO:0000313" key="6">
    <source>
        <dbReference type="EMBL" id="TAA74269.1"/>
    </source>
</evidence>
<dbReference type="GO" id="GO:0030313">
    <property type="term" value="C:cell envelope"/>
    <property type="evidence" value="ECO:0007669"/>
    <property type="project" value="UniProtKB-SubCell"/>
</dbReference>
<feature type="chain" id="PRO_5022241950" evidence="4">
    <location>
        <begin position="24"/>
        <end position="164"/>
    </location>
</feature>
<comment type="subcellular location">
    <subcellularLocation>
        <location evidence="1">Cell envelope</location>
    </subcellularLocation>
</comment>
<proteinExistence type="predicted"/>
<keyword evidence="4" id="KW-0732">Signal</keyword>